<accession>A0ABZ0IV85</accession>
<evidence type="ECO:0000313" key="2">
    <source>
        <dbReference type="Proteomes" id="UP001302349"/>
    </source>
</evidence>
<proteinExistence type="predicted"/>
<protein>
    <submittedName>
        <fullName evidence="1">PmoA family protein</fullName>
    </submittedName>
</protein>
<gene>
    <name evidence="1" type="ORF">RT717_06510</name>
</gene>
<dbReference type="Pfam" id="PF14100">
    <property type="entry name" value="DUF6807"/>
    <property type="match status" value="1"/>
</dbReference>
<dbReference type="EMBL" id="CP136051">
    <property type="protein sequence ID" value="WOK08288.1"/>
    <property type="molecule type" value="Genomic_DNA"/>
</dbReference>
<dbReference type="RefSeq" id="WP_317490934.1">
    <property type="nucleotide sequence ID" value="NZ_CP136051.1"/>
</dbReference>
<dbReference type="Proteomes" id="UP001302349">
    <property type="component" value="Chromosome"/>
</dbReference>
<keyword evidence="2" id="KW-1185">Reference proteome</keyword>
<sequence length="350" mass="39047">MDLLGKIAKTGAALFLFTLIAHVGYAQMKGVKFVTDEKNKKVDVMIDGKLFTSYIYPEDLDKPVLYPIYTANGTVITRGFPRNPRAGERVDHPHHVGLWFNYGDVNNLDFWNNSYAIPADQKKDYGSIRHQKVIKAEGGKTKGTLVVQANWVDNSGKVLMVEETTFIFSGTDDLRTIDRTTKLTAQKDKVVFEESKEGMMGIRLDRAFEEPSNKPEVFTDAAGNPTTVAALNNEGVNGVYRNSGGLEKGDVWGKRADWVSLSATKGNEDITIAMVDNKKNMGYPAHWHARGYGLFAVNNLASKSYVPTDPEFTTTLKPGESIVFNHRVLLSSGKFLSDEEMNKQFKEFNK</sequence>
<name>A0ABZ0IV85_9BACT</name>
<reference evidence="1 2" key="1">
    <citation type="journal article" date="2023" name="Microbiol. Resour. Announc.">
        <title>Complete Genome Sequence of Imperialibacter roseus strain P4T.</title>
        <authorList>
            <person name="Tizabi D.R."/>
            <person name="Bachvaroff T."/>
            <person name="Hill R.T."/>
        </authorList>
    </citation>
    <scope>NUCLEOTIDE SEQUENCE [LARGE SCALE GENOMIC DNA]</scope>
    <source>
        <strain evidence="1 2">P4T</strain>
    </source>
</reference>
<organism evidence="1 2">
    <name type="scientific">Imperialibacter roseus</name>
    <dbReference type="NCBI Taxonomy" id="1324217"/>
    <lineage>
        <taxon>Bacteria</taxon>
        <taxon>Pseudomonadati</taxon>
        <taxon>Bacteroidota</taxon>
        <taxon>Cytophagia</taxon>
        <taxon>Cytophagales</taxon>
        <taxon>Flammeovirgaceae</taxon>
        <taxon>Imperialibacter</taxon>
    </lineage>
</organism>
<dbReference type="InterPro" id="IPR029475">
    <property type="entry name" value="DUF6807"/>
</dbReference>
<evidence type="ECO:0000313" key="1">
    <source>
        <dbReference type="EMBL" id="WOK08288.1"/>
    </source>
</evidence>